<dbReference type="GO" id="GO:0016887">
    <property type="term" value="F:ATP hydrolysis activity"/>
    <property type="evidence" value="ECO:0007669"/>
    <property type="project" value="InterPro"/>
</dbReference>
<dbReference type="AlphaFoldDB" id="A0A7X0PGV3"/>
<dbReference type="EMBL" id="JACHLK010000008">
    <property type="protein sequence ID" value="MBB6561322.1"/>
    <property type="molecule type" value="Genomic_DNA"/>
</dbReference>
<keyword evidence="4 7" id="KW-0067">ATP-binding</keyword>
<dbReference type="PROSITE" id="PS00211">
    <property type="entry name" value="ABC_TRANSPORTER_1"/>
    <property type="match status" value="1"/>
</dbReference>
<dbReference type="GO" id="GO:0055052">
    <property type="term" value="C:ATP-binding cassette (ABC) transporter complex, substrate-binding subunit-containing"/>
    <property type="evidence" value="ECO:0007669"/>
    <property type="project" value="TreeGrafter"/>
</dbReference>
<reference evidence="7 8" key="1">
    <citation type="submission" date="2020-08" db="EMBL/GenBank/DDBJ databases">
        <title>Functional genomics of gut bacteria from endangered species of beetles.</title>
        <authorList>
            <person name="Carlos-Shanley C."/>
        </authorList>
    </citation>
    <scope>NUCLEOTIDE SEQUENCE [LARGE SCALE GENOMIC DNA]</scope>
    <source>
        <strain evidence="7 8">S00198</strain>
    </source>
</reference>
<evidence type="ECO:0000256" key="5">
    <source>
        <dbReference type="ARBA" id="ARBA00023136"/>
    </source>
</evidence>
<keyword evidence="1" id="KW-0813">Transport</keyword>
<dbReference type="InterPro" id="IPR013611">
    <property type="entry name" value="Transp-assoc_OB_typ2"/>
</dbReference>
<organism evidence="7 8">
    <name type="scientific">Acidovorax soli</name>
    <dbReference type="NCBI Taxonomy" id="592050"/>
    <lineage>
        <taxon>Bacteria</taxon>
        <taxon>Pseudomonadati</taxon>
        <taxon>Pseudomonadota</taxon>
        <taxon>Betaproteobacteria</taxon>
        <taxon>Burkholderiales</taxon>
        <taxon>Comamonadaceae</taxon>
        <taxon>Acidovorax</taxon>
    </lineage>
</organism>
<evidence type="ECO:0000256" key="3">
    <source>
        <dbReference type="ARBA" id="ARBA00022741"/>
    </source>
</evidence>
<feature type="domain" description="ABC transporter" evidence="6">
    <location>
        <begin position="3"/>
        <end position="231"/>
    </location>
</feature>
<comment type="caution">
    <text evidence="7">The sequence shown here is derived from an EMBL/GenBank/DDBJ whole genome shotgun (WGS) entry which is preliminary data.</text>
</comment>
<dbReference type="PROSITE" id="PS50893">
    <property type="entry name" value="ABC_TRANSPORTER_2"/>
    <property type="match status" value="1"/>
</dbReference>
<dbReference type="GO" id="GO:0015408">
    <property type="term" value="F:ABC-type ferric iron transporter activity"/>
    <property type="evidence" value="ECO:0007669"/>
    <property type="project" value="InterPro"/>
</dbReference>
<dbReference type="PANTHER" id="PTHR43875:SF1">
    <property type="entry name" value="OSMOPROTECTIVE COMPOUNDS UPTAKE ATP-BINDING PROTEIN GGTA"/>
    <property type="match status" value="1"/>
</dbReference>
<dbReference type="InterPro" id="IPR047641">
    <property type="entry name" value="ABC_transpr_MalK/UgpC-like"/>
</dbReference>
<dbReference type="InterPro" id="IPR012340">
    <property type="entry name" value="NA-bd_OB-fold"/>
</dbReference>
<dbReference type="InterPro" id="IPR003593">
    <property type="entry name" value="AAA+_ATPase"/>
</dbReference>
<accession>A0A7X0PGV3</accession>
<evidence type="ECO:0000256" key="1">
    <source>
        <dbReference type="ARBA" id="ARBA00022448"/>
    </source>
</evidence>
<protein>
    <submittedName>
        <fullName evidence="7">Glycerol transport system ATP-binding protein</fullName>
    </submittedName>
</protein>
<gene>
    <name evidence="7" type="ORF">HNP48_004015</name>
</gene>
<evidence type="ECO:0000256" key="4">
    <source>
        <dbReference type="ARBA" id="ARBA00022840"/>
    </source>
</evidence>
<dbReference type="GO" id="GO:0005524">
    <property type="term" value="F:ATP binding"/>
    <property type="evidence" value="ECO:0007669"/>
    <property type="project" value="UniProtKB-KW"/>
</dbReference>
<dbReference type="InterPro" id="IPR008995">
    <property type="entry name" value="Mo/tungstate-bd_C_term_dom"/>
</dbReference>
<dbReference type="RefSeq" id="WP_184860243.1">
    <property type="nucleotide sequence ID" value="NZ_JACHLK010000008.1"/>
</dbReference>
<name>A0A7X0PGV3_9BURK</name>
<evidence type="ECO:0000313" key="7">
    <source>
        <dbReference type="EMBL" id="MBB6561322.1"/>
    </source>
</evidence>
<dbReference type="Pfam" id="PF00005">
    <property type="entry name" value="ABC_tran"/>
    <property type="match status" value="1"/>
</dbReference>
<dbReference type="Proteomes" id="UP000575083">
    <property type="component" value="Unassembled WGS sequence"/>
</dbReference>
<dbReference type="Gene3D" id="2.40.50.100">
    <property type="match status" value="1"/>
</dbReference>
<proteinExistence type="predicted"/>
<dbReference type="SMART" id="SM00382">
    <property type="entry name" value="AAA"/>
    <property type="match status" value="1"/>
</dbReference>
<dbReference type="Gene3D" id="2.40.50.140">
    <property type="entry name" value="Nucleic acid-binding proteins"/>
    <property type="match status" value="1"/>
</dbReference>
<dbReference type="InterPro" id="IPR027417">
    <property type="entry name" value="P-loop_NTPase"/>
</dbReference>
<keyword evidence="2" id="KW-1003">Cell membrane</keyword>
<dbReference type="Pfam" id="PF08402">
    <property type="entry name" value="TOBE_2"/>
    <property type="match status" value="1"/>
</dbReference>
<evidence type="ECO:0000256" key="2">
    <source>
        <dbReference type="ARBA" id="ARBA00022475"/>
    </source>
</evidence>
<dbReference type="SUPFAM" id="SSF52540">
    <property type="entry name" value="P-loop containing nucleoside triphosphate hydrolases"/>
    <property type="match status" value="1"/>
</dbReference>
<dbReference type="CDD" id="cd03259">
    <property type="entry name" value="ABC_Carb_Solutes_like"/>
    <property type="match status" value="1"/>
</dbReference>
<evidence type="ECO:0000313" key="8">
    <source>
        <dbReference type="Proteomes" id="UP000575083"/>
    </source>
</evidence>
<dbReference type="Gene3D" id="3.40.50.300">
    <property type="entry name" value="P-loop containing nucleotide triphosphate hydrolases"/>
    <property type="match status" value="1"/>
</dbReference>
<dbReference type="SUPFAM" id="SSF50331">
    <property type="entry name" value="MOP-like"/>
    <property type="match status" value="1"/>
</dbReference>
<dbReference type="InterPro" id="IPR003439">
    <property type="entry name" value="ABC_transporter-like_ATP-bd"/>
</dbReference>
<dbReference type="InterPro" id="IPR015853">
    <property type="entry name" value="ABC_transpr_FbpC"/>
</dbReference>
<sequence>MQLALDSISKRVGAQTWLHDMSMALHSGAVTVLLGATQAGKTSLMRIMAGLDAPTAGTVRVDGADVTGMPVRERNVAMVYQQFINYPSMKVADNIASPLKLRGEKNIDARVREIAARLHIEMFLDRYPAELSGGQQQRVALARALAKGAPLMLLDEPLVNLDYKLREELREELTQLFAAGQSTVVYATTEPGEALLLGGYTAVLDEGRLLQYGPTAEVFHAPNSLRVARAFSDPPMNLVAATVVAQGVQLQGGATLAIALPQGTSAGGVTVGIRASALRVQARPGDVSVSGKVELAEISGSDTFVHVDTPWGELVAQLTGVHYFELGASLALHLDPAQAYVFGADGRLVWAPARLGGR</sequence>
<dbReference type="InterPro" id="IPR017871">
    <property type="entry name" value="ABC_transporter-like_CS"/>
</dbReference>
<evidence type="ECO:0000259" key="6">
    <source>
        <dbReference type="PROSITE" id="PS50893"/>
    </source>
</evidence>
<keyword evidence="8" id="KW-1185">Reference proteome</keyword>
<dbReference type="PANTHER" id="PTHR43875">
    <property type="entry name" value="MALTODEXTRIN IMPORT ATP-BINDING PROTEIN MSMX"/>
    <property type="match status" value="1"/>
</dbReference>
<keyword evidence="5" id="KW-0472">Membrane</keyword>
<keyword evidence="3" id="KW-0547">Nucleotide-binding</keyword>